<dbReference type="EMBL" id="ACKP02000045">
    <property type="protein sequence ID" value="EEX76711.1"/>
    <property type="molecule type" value="Genomic_DNA"/>
</dbReference>
<name>C9LWR1_SELS3</name>
<organism evidence="1 2">
    <name type="scientific">Selenomonas sputigena (strain ATCC 35185 / DSM 20758 / CCUG 44933 / VPI D19B-28)</name>
    <dbReference type="NCBI Taxonomy" id="546271"/>
    <lineage>
        <taxon>Bacteria</taxon>
        <taxon>Bacillati</taxon>
        <taxon>Bacillota</taxon>
        <taxon>Negativicutes</taxon>
        <taxon>Selenomonadales</taxon>
        <taxon>Selenomonadaceae</taxon>
        <taxon>Selenomonas</taxon>
    </lineage>
</organism>
<evidence type="ECO:0000313" key="1">
    <source>
        <dbReference type="EMBL" id="EEX76711.1"/>
    </source>
</evidence>
<gene>
    <name evidence="1" type="ORF">SELSPUOL_01916</name>
</gene>
<dbReference type="AlphaFoldDB" id="C9LWR1"/>
<dbReference type="STRING" id="546271.Selsp_2116"/>
<proteinExistence type="predicted"/>
<accession>C9LWR1</accession>
<protein>
    <submittedName>
        <fullName evidence="1">Uncharacterized protein</fullName>
    </submittedName>
</protein>
<sequence>MGHFGDMQGGMNMDVTAMSKMAYAMNQSAAKLPQAERVQTAQAAKGGAADAAKTAQDAGAAFDVKISDAAKKKAADAKAAETDEPAKGGKTKGLTADEVKALQDDIDNSYNILIKTMTEQNAQLQAWQKDGVGFLNFDGRKVLTAQFALPDVATTPEEAAKAVADGGDWSVKAVADRIMSMATSIAGDDPKKLEALRSAVQDGFKQAGIDFKQMTGKKDMPEITGKTYDEIMGRFDKLVKKDDAPKADAAKAAAPKDAAAAAQDAQQKKAAGAAL</sequence>
<dbReference type="Proteomes" id="UP000003505">
    <property type="component" value="Unassembled WGS sequence"/>
</dbReference>
<reference evidence="1 2" key="1">
    <citation type="submission" date="2009-09" db="EMBL/GenBank/DDBJ databases">
        <authorList>
            <person name="Weinstock G."/>
            <person name="Sodergren E."/>
            <person name="Clifton S."/>
            <person name="Fulton L."/>
            <person name="Fulton B."/>
            <person name="Courtney L."/>
            <person name="Fronick C."/>
            <person name="Harrison M."/>
            <person name="Strong C."/>
            <person name="Farmer C."/>
            <person name="Delahaunty K."/>
            <person name="Markovic C."/>
            <person name="Hall O."/>
            <person name="Minx P."/>
            <person name="Tomlinson C."/>
            <person name="Mitreva M."/>
            <person name="Nelson J."/>
            <person name="Hou S."/>
            <person name="Wollam A."/>
            <person name="Pepin K.H."/>
            <person name="Johnson M."/>
            <person name="Bhonagiri V."/>
            <person name="Nash W.E."/>
            <person name="Warren W."/>
            <person name="Chinwalla A."/>
            <person name="Mardis E.R."/>
            <person name="Wilson R.K."/>
        </authorList>
    </citation>
    <scope>NUCLEOTIDE SEQUENCE [LARGE SCALE GENOMIC DNA]</scope>
    <source>
        <strain evidence="2">ATCC 35185 / DSM 20758 / VPI D19B-28</strain>
    </source>
</reference>
<comment type="caution">
    <text evidence="1">The sequence shown here is derived from an EMBL/GenBank/DDBJ whole genome shotgun (WGS) entry which is preliminary data.</text>
</comment>
<evidence type="ECO:0000313" key="2">
    <source>
        <dbReference type="Proteomes" id="UP000003505"/>
    </source>
</evidence>
<dbReference type="eggNOG" id="ENOG50307Y4">
    <property type="taxonomic scope" value="Bacteria"/>
</dbReference>